<dbReference type="EMBL" id="LXWF01000011">
    <property type="protein sequence ID" value="ORC22261.1"/>
    <property type="molecule type" value="Genomic_DNA"/>
</dbReference>
<evidence type="ECO:0000313" key="2">
    <source>
        <dbReference type="Proteomes" id="UP000192359"/>
    </source>
</evidence>
<accession>A0A1Y1RSA8</accession>
<dbReference type="Proteomes" id="UP000192359">
    <property type="component" value="Unassembled WGS sequence"/>
</dbReference>
<evidence type="ECO:0000313" key="1">
    <source>
        <dbReference type="EMBL" id="ORC22261.1"/>
    </source>
</evidence>
<reference evidence="1 2" key="1">
    <citation type="submission" date="2016-05" db="EMBL/GenBank/DDBJ databases">
        <title>Draft genome sequence of a porcine commensal Rothia nasimurium.</title>
        <authorList>
            <person name="Gaiser R.A."/>
            <person name="Van Baarlen P."/>
            <person name="Wells J.M."/>
        </authorList>
    </citation>
    <scope>NUCLEOTIDE SEQUENCE [LARGE SCALE GENOMIC DNA]</scope>
    <source>
        <strain evidence="1 2">PT-32</strain>
    </source>
</reference>
<evidence type="ECO:0008006" key="3">
    <source>
        <dbReference type="Google" id="ProtNLM"/>
    </source>
</evidence>
<gene>
    <name evidence="1" type="ORF">A7979_00105</name>
</gene>
<dbReference type="OrthoDB" id="3268659at2"/>
<comment type="caution">
    <text evidence="1">The sequence shown here is derived from an EMBL/GenBank/DDBJ whole genome shotgun (WGS) entry which is preliminary data.</text>
</comment>
<dbReference type="RefSeq" id="WP_083091335.1">
    <property type="nucleotide sequence ID" value="NZ_LXWF01000011.1"/>
</dbReference>
<dbReference type="AlphaFoldDB" id="A0A1Y1RSA8"/>
<organism evidence="1 2">
    <name type="scientific">Rothia nasimurium</name>
    <dbReference type="NCBI Taxonomy" id="85336"/>
    <lineage>
        <taxon>Bacteria</taxon>
        <taxon>Bacillati</taxon>
        <taxon>Actinomycetota</taxon>
        <taxon>Actinomycetes</taxon>
        <taxon>Micrococcales</taxon>
        <taxon>Micrococcaceae</taxon>
        <taxon>Rothia</taxon>
    </lineage>
</organism>
<protein>
    <recommendedName>
        <fullName evidence="3">Primosomal protein</fullName>
    </recommendedName>
</protein>
<name>A0A1Y1RSA8_9MICC</name>
<keyword evidence="2" id="KW-1185">Reference proteome</keyword>
<sequence>MSNNPRAELAHLTAALEEHLNAIINSRGEHDASVDNTYVAIANAFERYEEALFEAYEEVTPLEVFIEDDDEDEDDFDYDFDDEDDDEVEYVLEPRQ</sequence>
<proteinExistence type="predicted"/>